<keyword evidence="2" id="KW-1185">Reference proteome</keyword>
<evidence type="ECO:0000313" key="1">
    <source>
        <dbReference type="EMBL" id="NDY58415.1"/>
    </source>
</evidence>
<protein>
    <submittedName>
        <fullName evidence="1">Uncharacterized protein</fullName>
    </submittedName>
</protein>
<sequence>MQRNNLAFGDFRISPVQNFSIFTGFSCLADTDTDRDLEEFIRHDAARHFRDKIAIRYKLQTAADNIPDSEPLGFATLQNDAIVVESDGNLPGVCSEYPYRSYPAVKIGRFGIRIDLQGNKLGSLFFVHDKTALYHEQQDRVPVRHRRCAARQEKQG</sequence>
<reference evidence="1 2" key="1">
    <citation type="submission" date="2020-02" db="EMBL/GenBank/DDBJ databases">
        <title>Comparative genomics of sulfur disproportionating microorganisms.</title>
        <authorList>
            <person name="Ward L.M."/>
            <person name="Bertran E."/>
            <person name="Johnston D.T."/>
        </authorList>
    </citation>
    <scope>NUCLEOTIDE SEQUENCE [LARGE SCALE GENOMIC DNA]</scope>
    <source>
        <strain evidence="1 2">DSM 3696</strain>
    </source>
</reference>
<proteinExistence type="predicted"/>
<dbReference type="EMBL" id="JAAGRQ010000099">
    <property type="protein sequence ID" value="NDY58415.1"/>
    <property type="molecule type" value="Genomic_DNA"/>
</dbReference>
<gene>
    <name evidence="1" type="ORF">G3N56_16910</name>
</gene>
<dbReference type="PROSITE" id="PS51257">
    <property type="entry name" value="PROKAR_LIPOPROTEIN"/>
    <property type="match status" value="1"/>
</dbReference>
<dbReference type="AlphaFoldDB" id="A0A7K3NRJ2"/>
<evidence type="ECO:0000313" key="2">
    <source>
        <dbReference type="Proteomes" id="UP000469724"/>
    </source>
</evidence>
<dbReference type="RefSeq" id="WP_163303488.1">
    <property type="nucleotide sequence ID" value="NZ_JAAGRQ010000099.1"/>
</dbReference>
<comment type="caution">
    <text evidence="1">The sequence shown here is derived from an EMBL/GenBank/DDBJ whole genome shotgun (WGS) entry which is preliminary data.</text>
</comment>
<dbReference type="Gene3D" id="3.40.630.30">
    <property type="match status" value="1"/>
</dbReference>
<organism evidence="1 2">
    <name type="scientific">Desulfolutivibrio sulfodismutans</name>
    <dbReference type="NCBI Taxonomy" id="63561"/>
    <lineage>
        <taxon>Bacteria</taxon>
        <taxon>Pseudomonadati</taxon>
        <taxon>Thermodesulfobacteriota</taxon>
        <taxon>Desulfovibrionia</taxon>
        <taxon>Desulfovibrionales</taxon>
        <taxon>Desulfovibrionaceae</taxon>
        <taxon>Desulfolutivibrio</taxon>
    </lineage>
</organism>
<accession>A0A7K3NRJ2</accession>
<dbReference type="Proteomes" id="UP000469724">
    <property type="component" value="Unassembled WGS sequence"/>
</dbReference>
<name>A0A7K3NRJ2_9BACT</name>